<dbReference type="EMBL" id="KB740731">
    <property type="protein sequence ID" value="ENN79293.1"/>
    <property type="molecule type" value="Genomic_DNA"/>
</dbReference>
<evidence type="ECO:0000256" key="15">
    <source>
        <dbReference type="RuleBase" id="RU000394"/>
    </source>
</evidence>
<dbReference type="GO" id="GO:0007059">
    <property type="term" value="P:chromosome segregation"/>
    <property type="evidence" value="ECO:0007669"/>
    <property type="project" value="UniProtKB-KW"/>
</dbReference>
<dbReference type="InterPro" id="IPR019821">
    <property type="entry name" value="Kinesin_motor_CS"/>
</dbReference>
<evidence type="ECO:0000256" key="11">
    <source>
        <dbReference type="ARBA" id="ARBA00023212"/>
    </source>
</evidence>
<dbReference type="KEGG" id="dpa:109534017"/>
<evidence type="ECO:0000256" key="1">
    <source>
        <dbReference type="ARBA" id="ARBA00004647"/>
    </source>
</evidence>
<dbReference type="PANTHER" id="PTHR47971">
    <property type="entry name" value="KINESIN-RELATED PROTEIN 6"/>
    <property type="match status" value="1"/>
</dbReference>
<dbReference type="EMBL" id="KB740591">
    <property type="protein sequence ID" value="ENN80163.1"/>
    <property type="molecule type" value="Genomic_DNA"/>
</dbReference>
<keyword evidence="9" id="KW-0175">Coiled coil</keyword>
<keyword evidence="12" id="KW-0131">Cell cycle</keyword>
<accession>N6TQ62</accession>
<evidence type="ECO:0000256" key="2">
    <source>
        <dbReference type="ARBA" id="ARBA00022490"/>
    </source>
</evidence>
<dbReference type="SUPFAM" id="SSF52540">
    <property type="entry name" value="P-loop containing nucleoside triphosphate hydrolases"/>
    <property type="match status" value="2"/>
</dbReference>
<evidence type="ECO:0000256" key="4">
    <source>
        <dbReference type="ARBA" id="ARBA00022701"/>
    </source>
</evidence>
<reference evidence="18 21" key="1">
    <citation type="journal article" date="2013" name="Genome Biol.">
        <title>Draft genome of the mountain pine beetle, Dendroctonus ponderosae Hopkins, a major forest pest.</title>
        <authorList>
            <person name="Keeling C.I."/>
            <person name="Yuen M.M."/>
            <person name="Liao N.Y."/>
            <person name="Docking T.R."/>
            <person name="Chan S.K."/>
            <person name="Taylor G.A."/>
            <person name="Palmquist D.L."/>
            <person name="Jackman S.D."/>
            <person name="Nguyen A."/>
            <person name="Li M."/>
            <person name="Henderson H."/>
            <person name="Janes J.K."/>
            <person name="Zhao Y."/>
            <person name="Pandoh P."/>
            <person name="Moore R."/>
            <person name="Sperling F.A."/>
            <person name="Huber D.P."/>
            <person name="Birol I."/>
            <person name="Jones S.J."/>
            <person name="Bohlmann J."/>
        </authorList>
    </citation>
    <scope>NUCLEOTIDE SEQUENCE</scope>
</reference>
<dbReference type="OMA" id="KNKTCMI"/>
<keyword evidence="21" id="KW-1185">Reference proteome</keyword>
<dbReference type="GO" id="GO:0007018">
    <property type="term" value="P:microtubule-based movement"/>
    <property type="evidence" value="ECO:0007669"/>
    <property type="project" value="InterPro"/>
</dbReference>
<dbReference type="InterPro" id="IPR027640">
    <property type="entry name" value="Kinesin-like_fam"/>
</dbReference>
<keyword evidence="5 14" id="KW-0547">Nucleotide-binding</keyword>
<evidence type="ECO:0000259" key="16">
    <source>
        <dbReference type="PROSITE" id="PS50067"/>
    </source>
</evidence>
<evidence type="ECO:0000256" key="10">
    <source>
        <dbReference type="ARBA" id="ARBA00023175"/>
    </source>
</evidence>
<evidence type="ECO:0000256" key="14">
    <source>
        <dbReference type="PROSITE-ProRule" id="PRU00283"/>
    </source>
</evidence>
<dbReference type="FunFam" id="3.40.850.10:FF:000012">
    <property type="entry name" value="Kinesin-like protein"/>
    <property type="match status" value="1"/>
</dbReference>
<dbReference type="PANTHER" id="PTHR47971:SF8">
    <property type="entry name" value="KINESIN-LIKE PROTEIN"/>
    <property type="match status" value="1"/>
</dbReference>
<evidence type="ECO:0000256" key="12">
    <source>
        <dbReference type="ARBA" id="ARBA00023306"/>
    </source>
</evidence>
<evidence type="ECO:0000256" key="13">
    <source>
        <dbReference type="ARBA" id="ARBA00061030"/>
    </source>
</evidence>
<evidence type="ECO:0000256" key="8">
    <source>
        <dbReference type="ARBA" id="ARBA00022840"/>
    </source>
</evidence>
<dbReference type="InterPro" id="IPR036961">
    <property type="entry name" value="Kinesin_motor_dom_sf"/>
</dbReference>
<comment type="caution">
    <text evidence="14">Lacks conserved residue(s) required for the propagation of feature annotation.</text>
</comment>
<dbReference type="PROSITE" id="PS00411">
    <property type="entry name" value="KINESIN_MOTOR_1"/>
    <property type="match status" value="1"/>
</dbReference>
<dbReference type="GO" id="GO:0005828">
    <property type="term" value="C:kinetochore microtubule"/>
    <property type="evidence" value="ECO:0007669"/>
    <property type="project" value="UniProtKB-ARBA"/>
</dbReference>
<dbReference type="AlphaFoldDB" id="N6TQ62"/>
<evidence type="ECO:0000313" key="20">
    <source>
        <dbReference type="EnsemblMetazoa" id="XP_019756423.1"/>
    </source>
</evidence>
<feature type="binding site" evidence="14">
    <location>
        <begin position="302"/>
        <end position="309"/>
    </location>
    <ligand>
        <name>ATP</name>
        <dbReference type="ChEBI" id="CHEBI:30616"/>
    </ligand>
</feature>
<organism evidence="18">
    <name type="scientific">Dendroctonus ponderosae</name>
    <name type="common">Mountain pine beetle</name>
    <dbReference type="NCBI Taxonomy" id="77166"/>
    <lineage>
        <taxon>Eukaryota</taxon>
        <taxon>Metazoa</taxon>
        <taxon>Ecdysozoa</taxon>
        <taxon>Arthropoda</taxon>
        <taxon>Hexapoda</taxon>
        <taxon>Insecta</taxon>
        <taxon>Pterygota</taxon>
        <taxon>Neoptera</taxon>
        <taxon>Endopterygota</taxon>
        <taxon>Coleoptera</taxon>
        <taxon>Polyphaga</taxon>
        <taxon>Cucujiformia</taxon>
        <taxon>Curculionidae</taxon>
        <taxon>Scolytinae</taxon>
        <taxon>Dendroctonus</taxon>
    </lineage>
</organism>
<keyword evidence="7" id="KW-0159">Chromosome partition</keyword>
<evidence type="ECO:0000313" key="17">
    <source>
        <dbReference type="EMBL" id="ENN79293.1"/>
    </source>
</evidence>
<dbReference type="CDD" id="cd01367">
    <property type="entry name" value="KISc_KIF2_like"/>
    <property type="match status" value="1"/>
</dbReference>
<dbReference type="PRINTS" id="PR00380">
    <property type="entry name" value="KINESINHEAVY"/>
</dbReference>
<dbReference type="GO" id="GO:0008017">
    <property type="term" value="F:microtubule binding"/>
    <property type="evidence" value="ECO:0007669"/>
    <property type="project" value="InterPro"/>
</dbReference>
<dbReference type="SMART" id="SM00129">
    <property type="entry name" value="KISc"/>
    <property type="match status" value="1"/>
</dbReference>
<feature type="domain" description="Kinesin motor" evidence="16">
    <location>
        <begin position="212"/>
        <end position="541"/>
    </location>
</feature>
<dbReference type="HOGENOM" id="CLU_001485_19_1_1"/>
<name>N6TQ62_DENPD</name>
<evidence type="ECO:0000313" key="18">
    <source>
        <dbReference type="EMBL" id="ENN80163.1"/>
    </source>
</evidence>
<evidence type="ECO:0000256" key="7">
    <source>
        <dbReference type="ARBA" id="ARBA00022829"/>
    </source>
</evidence>
<comment type="similarity">
    <text evidence="13">Belongs to the TRAFAC class myosin-kinesin ATPase superfamily. Kinesin family. KIN-13 subfamily.</text>
</comment>
<dbReference type="GO" id="GO:0005524">
    <property type="term" value="F:ATP binding"/>
    <property type="evidence" value="ECO:0007669"/>
    <property type="project" value="UniProtKB-UniRule"/>
</dbReference>
<comment type="subcellular location">
    <subcellularLocation>
        <location evidence="1">Cytoplasm</location>
        <location evidence="1">Cytoskeleton</location>
        <location evidence="1">Spindle pole</location>
    </subcellularLocation>
</comment>
<dbReference type="GO" id="GO:0000922">
    <property type="term" value="C:spindle pole"/>
    <property type="evidence" value="ECO:0007669"/>
    <property type="project" value="UniProtKB-SubCell"/>
</dbReference>
<dbReference type="PROSITE" id="PS50067">
    <property type="entry name" value="KINESIN_MOTOR_2"/>
    <property type="match status" value="2"/>
</dbReference>
<keyword evidence="4 15" id="KW-0493">Microtubule</keyword>
<dbReference type="InterPro" id="IPR054473">
    <property type="entry name" value="KIF2A-like_N"/>
</dbReference>
<dbReference type="Gene3D" id="3.40.850.10">
    <property type="entry name" value="Kinesin motor domain"/>
    <property type="match status" value="2"/>
</dbReference>
<keyword evidence="6" id="KW-0498">Mitosis</keyword>
<proteinExistence type="inferred from homology"/>
<keyword evidence="2" id="KW-0963">Cytoplasm</keyword>
<gene>
    <name evidence="19" type="primary">109535050</name>
    <name evidence="20" type="synonym">109534017</name>
    <name evidence="18" type="ORF">YQE_03426</name>
    <name evidence="17" type="ORF">YQE_04269</name>
</gene>
<feature type="non-terminal residue" evidence="18">
    <location>
        <position position="1"/>
    </location>
</feature>
<evidence type="ECO:0000256" key="9">
    <source>
        <dbReference type="ARBA" id="ARBA00023054"/>
    </source>
</evidence>
<evidence type="ECO:0000256" key="5">
    <source>
        <dbReference type="ARBA" id="ARBA00022741"/>
    </source>
</evidence>
<evidence type="ECO:0000313" key="21">
    <source>
        <dbReference type="Proteomes" id="UP000019118"/>
    </source>
</evidence>
<sequence>MAQKLLTEGDTIYIKRTNGALRNAIVTVIDHNSMCVKVEWFEDEETKGKEIHFNNVLSLNPDISIIKPVATVAVGPNKSLDKWQRHDNDKRKNTDIRVQSAKTRYTQSHLENNFSDQLRIEGIGFSSARITKSVIETQSKHKDKGTLKRVSKLEQDRLVRRKNQAAAKAEKTELIRKNQNNPHWELTNMIRQFRRQIEFKPLSSQDTIEDHLITVAVRKRPLNAIEISKKEIDIITVPSKNQIIVHEPKHKVDLTKYLENHMYRFDYTLNETSSNQMVYKYTAQPLIKTVFNGGFATCFAYGQTGSGKTYTMSGNLHSDSDKGIYALTASDMFKSAKSAKYRHKFIISCSFFEIYVKKVFDLLNNKAALKILEDELQQVHVVGLTEKIVTSEDEVLNLVLQGNKERASGQTSANSQSSRSHAIFQFYIRNQLNPNSVYGKFSLIDLAGNERGADTFSFSKTTRLEGSEINQSLLSLKECIRALGRKDAHLPFRGSKLTQVLRDSFVGNNSKTCMIAMISPGVGSCENTLNTLRYADRVKELGDGNSIQKLDRNAKDARNNSKTCMIAMISPGVGSCENTLNTLRYADRVKELGDGNSIQKLDRNAKDASRTFGTQCALTNSIQPAAEEPKSRKDEKLLKHNTDLITILQKYTKQAQSLLEVKDADDDTYYINMNIVVTDAISELIKIKNLILYFVVLQ</sequence>
<dbReference type="GO" id="GO:0051301">
    <property type="term" value="P:cell division"/>
    <property type="evidence" value="ECO:0007669"/>
    <property type="project" value="UniProtKB-KW"/>
</dbReference>
<keyword evidence="8 14" id="KW-0067">ATP-binding</keyword>
<protein>
    <recommendedName>
        <fullName evidence="15">Kinesin-like protein</fullName>
    </recommendedName>
</protein>
<dbReference type="EnsemblMetazoa" id="XM_019899562.1">
    <property type="protein sequence ID" value="XP_019755121.1"/>
    <property type="gene ID" value="LOC109534017"/>
</dbReference>
<evidence type="ECO:0000256" key="3">
    <source>
        <dbReference type="ARBA" id="ARBA00022618"/>
    </source>
</evidence>
<dbReference type="EnsemblMetazoa" id="XM_019900864.1">
    <property type="protein sequence ID" value="XP_019756423.1"/>
    <property type="gene ID" value="LOC109535050"/>
</dbReference>
<feature type="domain" description="Kinesin motor" evidence="16">
    <location>
        <begin position="560"/>
        <end position="592"/>
    </location>
</feature>
<keyword evidence="10 14" id="KW-0505">Motor protein</keyword>
<dbReference type="GO" id="GO:0007019">
    <property type="term" value="P:microtubule depolymerization"/>
    <property type="evidence" value="ECO:0007669"/>
    <property type="project" value="TreeGrafter"/>
</dbReference>
<dbReference type="Proteomes" id="UP000019118">
    <property type="component" value="Unassembled WGS sequence"/>
</dbReference>
<evidence type="ECO:0000256" key="6">
    <source>
        <dbReference type="ARBA" id="ARBA00022776"/>
    </source>
</evidence>
<keyword evidence="11" id="KW-0206">Cytoskeleton</keyword>
<dbReference type="Pfam" id="PF22923">
    <property type="entry name" value="KIF2A-like_1st"/>
    <property type="match status" value="1"/>
</dbReference>
<reference evidence="19" key="2">
    <citation type="submission" date="2024-08" db="UniProtKB">
        <authorList>
            <consortium name="EnsemblMetazoa"/>
        </authorList>
    </citation>
    <scope>IDENTIFICATION</scope>
</reference>
<dbReference type="GO" id="GO:0003777">
    <property type="term" value="F:microtubule motor activity"/>
    <property type="evidence" value="ECO:0007669"/>
    <property type="project" value="InterPro"/>
</dbReference>
<dbReference type="OrthoDB" id="3176171at2759"/>
<dbReference type="InterPro" id="IPR001752">
    <property type="entry name" value="Kinesin_motor_dom"/>
</dbReference>
<evidence type="ECO:0000313" key="19">
    <source>
        <dbReference type="EnsemblMetazoa" id="XP_019755121.1"/>
    </source>
</evidence>
<dbReference type="InterPro" id="IPR027417">
    <property type="entry name" value="P-loop_NTPase"/>
</dbReference>
<dbReference type="Pfam" id="PF00225">
    <property type="entry name" value="Kinesin"/>
    <property type="match status" value="1"/>
</dbReference>
<keyword evidence="3" id="KW-0132">Cell division</keyword>